<proteinExistence type="inferred from homology"/>
<keyword evidence="5" id="KW-1003">Cell membrane</keyword>
<evidence type="ECO:0000256" key="3">
    <source>
        <dbReference type="ARBA" id="ARBA00022989"/>
    </source>
</evidence>
<evidence type="ECO:0000313" key="7">
    <source>
        <dbReference type="Proteomes" id="UP000595362"/>
    </source>
</evidence>
<dbReference type="AlphaFoldDB" id="A0A7T5R1B8"/>
<dbReference type="Pfam" id="PF01925">
    <property type="entry name" value="TauE"/>
    <property type="match status" value="1"/>
</dbReference>
<evidence type="ECO:0000313" key="6">
    <source>
        <dbReference type="EMBL" id="QQG35732.1"/>
    </source>
</evidence>
<feature type="transmembrane region" description="Helical" evidence="5">
    <location>
        <begin position="12"/>
        <end position="39"/>
    </location>
</feature>
<feature type="transmembrane region" description="Helical" evidence="5">
    <location>
        <begin position="243"/>
        <end position="264"/>
    </location>
</feature>
<dbReference type="GO" id="GO:0005886">
    <property type="term" value="C:plasma membrane"/>
    <property type="evidence" value="ECO:0007669"/>
    <property type="project" value="UniProtKB-SubCell"/>
</dbReference>
<evidence type="ECO:0000256" key="2">
    <source>
        <dbReference type="ARBA" id="ARBA00022692"/>
    </source>
</evidence>
<feature type="transmembrane region" description="Helical" evidence="5">
    <location>
        <begin position="82"/>
        <end position="105"/>
    </location>
</feature>
<accession>A0A7T5R1B8</accession>
<organism evidence="6 7">
    <name type="scientific">Micavibrio aeruginosavorus</name>
    <dbReference type="NCBI Taxonomy" id="349221"/>
    <lineage>
        <taxon>Bacteria</taxon>
        <taxon>Pseudomonadati</taxon>
        <taxon>Bdellovibrionota</taxon>
        <taxon>Bdellovibrionia</taxon>
        <taxon>Bdellovibrionales</taxon>
        <taxon>Pseudobdellovibrionaceae</taxon>
        <taxon>Micavibrio</taxon>
    </lineage>
</organism>
<feature type="transmembrane region" description="Helical" evidence="5">
    <location>
        <begin position="175"/>
        <end position="201"/>
    </location>
</feature>
<dbReference type="EMBL" id="CP066681">
    <property type="protein sequence ID" value="QQG35732.1"/>
    <property type="molecule type" value="Genomic_DNA"/>
</dbReference>
<dbReference type="InterPro" id="IPR051598">
    <property type="entry name" value="TSUP/Inactive_protease-like"/>
</dbReference>
<feature type="transmembrane region" description="Helical" evidence="5">
    <location>
        <begin position="271"/>
        <end position="288"/>
    </location>
</feature>
<gene>
    <name evidence="6" type="ORF">HYS17_09500</name>
</gene>
<dbReference type="InterPro" id="IPR002781">
    <property type="entry name" value="TM_pro_TauE-like"/>
</dbReference>
<dbReference type="PANTHER" id="PTHR43701">
    <property type="entry name" value="MEMBRANE TRANSPORTER PROTEIN MJ0441-RELATED"/>
    <property type="match status" value="1"/>
</dbReference>
<evidence type="ECO:0000256" key="5">
    <source>
        <dbReference type="RuleBase" id="RU363041"/>
    </source>
</evidence>
<evidence type="ECO:0000256" key="1">
    <source>
        <dbReference type="ARBA" id="ARBA00004141"/>
    </source>
</evidence>
<name>A0A7T5R1B8_9BACT</name>
<protein>
    <recommendedName>
        <fullName evidence="5">Probable membrane transporter protein</fullName>
    </recommendedName>
</protein>
<comment type="similarity">
    <text evidence="5">Belongs to the 4-toluene sulfonate uptake permease (TSUP) (TC 2.A.102) family.</text>
</comment>
<keyword evidence="4 5" id="KW-0472">Membrane</keyword>
<comment type="subcellular location">
    <subcellularLocation>
        <location evidence="5">Cell membrane</location>
        <topology evidence="5">Multi-pass membrane protein</topology>
    </subcellularLocation>
    <subcellularLocation>
        <location evidence="1">Membrane</location>
        <topology evidence="1">Multi-pass membrane protein</topology>
    </subcellularLocation>
</comment>
<feature type="transmembrane region" description="Helical" evidence="5">
    <location>
        <begin position="213"/>
        <end position="237"/>
    </location>
</feature>
<keyword evidence="3 5" id="KW-1133">Transmembrane helix</keyword>
<evidence type="ECO:0000256" key="4">
    <source>
        <dbReference type="ARBA" id="ARBA00023136"/>
    </source>
</evidence>
<reference evidence="6 7" key="1">
    <citation type="submission" date="2020-07" db="EMBL/GenBank/DDBJ databases">
        <title>Huge and variable diversity of episymbiotic CPR bacteria and DPANN archaea in groundwater ecosystems.</title>
        <authorList>
            <person name="He C.Y."/>
            <person name="Keren R."/>
            <person name="Whittaker M."/>
            <person name="Farag I.F."/>
            <person name="Doudna J."/>
            <person name="Cate J.H.D."/>
            <person name="Banfield J.F."/>
        </authorList>
    </citation>
    <scope>NUCLEOTIDE SEQUENCE [LARGE SCALE GENOMIC DNA]</scope>
    <source>
        <strain evidence="6">NC_groundwater_70_Ag_B-0.1um_54_66</strain>
    </source>
</reference>
<sequence length="307" mass="31889">MLVYLPIAEMAVPAEAVLLLGGVAGFLSGIFGVGGGFLATPLLMFMGVPPAIAVGTQANQLVSTSLSGVLGHFRRGHVDVKLAAVLLGGSMAGTVLGSLIFKILLYVGQINLVIPLLYVVLLAVVGLVMLFETIGALLHKGSASEKILAPWHNRTFFKSLPYKIHFPRSQLHISVLLPAGIGFLGGLIISIMGIGGGFLMVPLMIYVLGMPTILVAGTSLLQILMTTAVTTVIHASANHSVDVVLAVLMIVGGMAGVEVGVRLARRLNGTYARLALAVLLLLVSFQIGRGLLVEPADLYEIAIGAGA</sequence>
<feature type="transmembrane region" description="Helical" evidence="5">
    <location>
        <begin position="112"/>
        <end position="131"/>
    </location>
</feature>
<keyword evidence="2 5" id="KW-0812">Transmembrane</keyword>
<dbReference type="Proteomes" id="UP000595362">
    <property type="component" value="Chromosome"/>
</dbReference>
<dbReference type="PANTHER" id="PTHR43701:SF12">
    <property type="entry name" value="MEMBRANE TRANSPORTER PROTEIN YTNM-RELATED"/>
    <property type="match status" value="1"/>
</dbReference>